<protein>
    <recommendedName>
        <fullName evidence="4">Ribosome biogenesis protein NOP53</fullName>
    </recommendedName>
</protein>
<dbReference type="GO" id="GO:0008097">
    <property type="term" value="F:5S rRNA binding"/>
    <property type="evidence" value="ECO:0007669"/>
    <property type="project" value="TreeGrafter"/>
</dbReference>
<dbReference type="OMA" id="DSHIPGP"/>
<dbReference type="Proteomes" id="UP000472262">
    <property type="component" value="Unassembled WGS sequence"/>
</dbReference>
<reference evidence="8" key="1">
    <citation type="submission" date="2025-08" db="UniProtKB">
        <authorList>
            <consortium name="Ensembl"/>
        </authorList>
    </citation>
    <scope>IDENTIFICATION</scope>
</reference>
<evidence type="ECO:0000256" key="7">
    <source>
        <dbReference type="SAM" id="MobiDB-lite"/>
    </source>
</evidence>
<keyword evidence="5" id="KW-0690">Ribosome biogenesis</keyword>
<proteinExistence type="inferred from homology"/>
<dbReference type="PANTHER" id="PTHR14211">
    <property type="entry name" value="GLIOMA SUPPRESSOR CANDIDATE REGION GENE 2"/>
    <property type="match status" value="1"/>
</dbReference>
<dbReference type="PANTHER" id="PTHR14211:SF7">
    <property type="entry name" value="RIBOSOME BIOGENESIS PROTEIN NOP53"/>
    <property type="match status" value="1"/>
</dbReference>
<dbReference type="Ensembl" id="ENSSGRT00000018073.1">
    <property type="protein sequence ID" value="ENSSGRP00000016713.1"/>
    <property type="gene ID" value="ENSSGRG00000010175.1"/>
</dbReference>
<dbReference type="InParanoid" id="A0A672KVF4"/>
<evidence type="ECO:0000313" key="9">
    <source>
        <dbReference type="Proteomes" id="UP000472262"/>
    </source>
</evidence>
<organism evidence="8 9">
    <name type="scientific">Sinocyclocheilus grahami</name>
    <name type="common">Dianchi golden-line fish</name>
    <name type="synonym">Barbus grahami</name>
    <dbReference type="NCBI Taxonomy" id="75366"/>
    <lineage>
        <taxon>Eukaryota</taxon>
        <taxon>Metazoa</taxon>
        <taxon>Chordata</taxon>
        <taxon>Craniata</taxon>
        <taxon>Vertebrata</taxon>
        <taxon>Euteleostomi</taxon>
        <taxon>Actinopterygii</taxon>
        <taxon>Neopterygii</taxon>
        <taxon>Teleostei</taxon>
        <taxon>Ostariophysi</taxon>
        <taxon>Cypriniformes</taxon>
        <taxon>Cyprinidae</taxon>
        <taxon>Cyprininae</taxon>
        <taxon>Sinocyclocheilus</taxon>
    </lineage>
</organism>
<dbReference type="AlphaFoldDB" id="A0A672KVF4"/>
<keyword evidence="9" id="KW-1185">Reference proteome</keyword>
<dbReference type="InterPro" id="IPR011687">
    <property type="entry name" value="Nop53/GLTSCR2"/>
</dbReference>
<evidence type="ECO:0000256" key="4">
    <source>
        <dbReference type="ARBA" id="ARBA00018339"/>
    </source>
</evidence>
<accession>A0A672KVF4</accession>
<dbReference type="GO" id="GO:0005730">
    <property type="term" value="C:nucleolus"/>
    <property type="evidence" value="ECO:0007669"/>
    <property type="project" value="UniProtKB-SubCell"/>
</dbReference>
<sequence>MSQIHKHDVTSPPTFSQEDRRHKRMAPSQQGFLPLKTNMDGRILDVKRRKRVNKNKKKNWNKVNDSLFFVDTGETDEKDTQPQTTVKKGKNLKPLWIDLILQLDSHIPAPKNVLAFQQPNDKKQQRISEKATKLAAMGVLPRRENLLQLRRAGVSVKEHPVANNNPDRACYDLWSAGSEQLRPERLNEKPLFLPAIEVITPGGSYNPDFFSHQDLLREAHEVEVKKLKAEEKLARQLAVNEDIAPEVQPLTICYHFQAKQLLQQISCQLSSQSKGMFNCACVELLLSCSYDICNNVCFFVMQPEGSILKDRFKSLQKRNIIEARERAKFKRKYKLEYSEKRAFREIQ</sequence>
<evidence type="ECO:0000313" key="8">
    <source>
        <dbReference type="Ensembl" id="ENSSGRP00000016713.1"/>
    </source>
</evidence>
<keyword evidence="6" id="KW-0539">Nucleus</keyword>
<evidence type="ECO:0000256" key="6">
    <source>
        <dbReference type="ARBA" id="ARBA00023242"/>
    </source>
</evidence>
<evidence type="ECO:0000256" key="3">
    <source>
        <dbReference type="ARBA" id="ARBA00008838"/>
    </source>
</evidence>
<dbReference type="Pfam" id="PF07767">
    <property type="entry name" value="Nop53"/>
    <property type="match status" value="1"/>
</dbReference>
<evidence type="ECO:0000256" key="2">
    <source>
        <dbReference type="ARBA" id="ARBA00004642"/>
    </source>
</evidence>
<dbReference type="GO" id="GO:0005654">
    <property type="term" value="C:nucleoplasm"/>
    <property type="evidence" value="ECO:0007669"/>
    <property type="project" value="UniProtKB-SubCell"/>
</dbReference>
<dbReference type="PIRSF" id="PIRSF017302">
    <property type="entry name" value="Gltscr2"/>
    <property type="match status" value="1"/>
</dbReference>
<comment type="subcellular location">
    <subcellularLocation>
        <location evidence="1">Nucleus</location>
        <location evidence="1">Nucleolus</location>
    </subcellularLocation>
    <subcellularLocation>
        <location evidence="2">Nucleus</location>
        <location evidence="2">Nucleoplasm</location>
    </subcellularLocation>
</comment>
<name>A0A672KVF4_SINGR</name>
<dbReference type="GO" id="GO:0006364">
    <property type="term" value="P:rRNA processing"/>
    <property type="evidence" value="ECO:0007669"/>
    <property type="project" value="TreeGrafter"/>
</dbReference>
<evidence type="ECO:0000256" key="1">
    <source>
        <dbReference type="ARBA" id="ARBA00004604"/>
    </source>
</evidence>
<dbReference type="GO" id="GO:0000027">
    <property type="term" value="P:ribosomal large subunit assembly"/>
    <property type="evidence" value="ECO:0007669"/>
    <property type="project" value="TreeGrafter"/>
</dbReference>
<reference evidence="8" key="2">
    <citation type="submission" date="2025-09" db="UniProtKB">
        <authorList>
            <consortium name="Ensembl"/>
        </authorList>
    </citation>
    <scope>IDENTIFICATION</scope>
</reference>
<comment type="similarity">
    <text evidence="3">Belongs to the NOP53 family.</text>
</comment>
<evidence type="ECO:0000256" key="5">
    <source>
        <dbReference type="ARBA" id="ARBA00022517"/>
    </source>
</evidence>
<feature type="region of interest" description="Disordered" evidence="7">
    <location>
        <begin position="1"/>
        <end position="35"/>
    </location>
</feature>